<organism evidence="2 3">
    <name type="scientific">Chthoniobacter flavus Ellin428</name>
    <dbReference type="NCBI Taxonomy" id="497964"/>
    <lineage>
        <taxon>Bacteria</taxon>
        <taxon>Pseudomonadati</taxon>
        <taxon>Verrucomicrobiota</taxon>
        <taxon>Spartobacteria</taxon>
        <taxon>Chthoniobacterales</taxon>
        <taxon>Chthoniobacteraceae</taxon>
        <taxon>Chthoniobacter</taxon>
    </lineage>
</organism>
<dbReference type="Proteomes" id="UP000005824">
    <property type="component" value="Unassembled WGS sequence"/>
</dbReference>
<dbReference type="RefSeq" id="WP_006978774.1">
    <property type="nucleotide sequence ID" value="NZ_ABVL01000003.1"/>
</dbReference>
<dbReference type="GO" id="GO:0016740">
    <property type="term" value="F:transferase activity"/>
    <property type="evidence" value="ECO:0007669"/>
    <property type="project" value="UniProtKB-KW"/>
</dbReference>
<name>B4CY07_9BACT</name>
<feature type="domain" description="GST N-terminal" evidence="1">
    <location>
        <begin position="1"/>
        <end position="80"/>
    </location>
</feature>
<dbReference type="Gene3D" id="3.40.30.10">
    <property type="entry name" value="Glutaredoxin"/>
    <property type="match status" value="1"/>
</dbReference>
<gene>
    <name evidence="2" type="ORF">CfE428DRAFT_1448</name>
</gene>
<dbReference type="CDD" id="cd00570">
    <property type="entry name" value="GST_N_family"/>
    <property type="match status" value="1"/>
</dbReference>
<dbReference type="EMBL" id="ABVL01000003">
    <property type="protein sequence ID" value="EDY21155.1"/>
    <property type="molecule type" value="Genomic_DNA"/>
</dbReference>
<dbReference type="InterPro" id="IPR036282">
    <property type="entry name" value="Glutathione-S-Trfase_C_sf"/>
</dbReference>
<dbReference type="AlphaFoldDB" id="B4CY07"/>
<comment type="caution">
    <text evidence="2">The sequence shown here is derived from an EMBL/GenBank/DDBJ whole genome shotgun (WGS) entry which is preliminary data.</text>
</comment>
<dbReference type="InParanoid" id="B4CY07"/>
<protein>
    <submittedName>
        <fullName evidence="2">Glutathione S-transferase domain protein</fullName>
    </submittedName>
</protein>
<dbReference type="PROSITE" id="PS51354">
    <property type="entry name" value="GLUTAREDOXIN_2"/>
    <property type="match status" value="1"/>
</dbReference>
<evidence type="ECO:0000313" key="2">
    <source>
        <dbReference type="EMBL" id="EDY21155.1"/>
    </source>
</evidence>
<evidence type="ECO:0000259" key="1">
    <source>
        <dbReference type="PROSITE" id="PS50404"/>
    </source>
</evidence>
<dbReference type="InterPro" id="IPR004045">
    <property type="entry name" value="Glutathione_S-Trfase_N"/>
</dbReference>
<dbReference type="SUPFAM" id="SSF52833">
    <property type="entry name" value="Thioredoxin-like"/>
    <property type="match status" value="1"/>
</dbReference>
<dbReference type="InterPro" id="IPR036249">
    <property type="entry name" value="Thioredoxin-like_sf"/>
</dbReference>
<keyword evidence="3" id="KW-1185">Reference proteome</keyword>
<dbReference type="Pfam" id="PF13417">
    <property type="entry name" value="GST_N_3"/>
    <property type="match status" value="1"/>
</dbReference>
<evidence type="ECO:0000313" key="3">
    <source>
        <dbReference type="Proteomes" id="UP000005824"/>
    </source>
</evidence>
<dbReference type="Gene3D" id="1.20.1050.10">
    <property type="match status" value="1"/>
</dbReference>
<dbReference type="eggNOG" id="COG0625">
    <property type="taxonomic scope" value="Bacteria"/>
</dbReference>
<keyword evidence="2" id="KW-0808">Transferase</keyword>
<dbReference type="SUPFAM" id="SSF47616">
    <property type="entry name" value="GST C-terminal domain-like"/>
    <property type="match status" value="1"/>
</dbReference>
<sequence length="221" mass="25478">MSLTIYQMAYSPFCIPITEALRACGVPFETKEIPNWDRSELLRLTNGEYYQVPVLVHDSRIVTESNAGSEDIAHYVDQHFAKGRLFPERLDGLQQIVIEFLSDDVEFQTFRLLDPHTLDKITDPVARGLFLRHKERKFGRGCVEQWRRDAAAIRAEADRLLGRFETTLRHSPFLFGDAPVYSDFLLYGVLGNLTYGGHNRLNAEQGALQKWSERLHRFTFA</sequence>
<reference evidence="2 3" key="1">
    <citation type="journal article" date="2011" name="J. Bacteriol.">
        <title>Genome sequence of Chthoniobacter flavus Ellin428, an aerobic heterotrophic soil bacterium.</title>
        <authorList>
            <person name="Kant R."/>
            <person name="van Passel M.W."/>
            <person name="Palva A."/>
            <person name="Lucas S."/>
            <person name="Lapidus A."/>
            <person name="Glavina Del Rio T."/>
            <person name="Dalin E."/>
            <person name="Tice H."/>
            <person name="Bruce D."/>
            <person name="Goodwin L."/>
            <person name="Pitluck S."/>
            <person name="Larimer F.W."/>
            <person name="Land M.L."/>
            <person name="Hauser L."/>
            <person name="Sangwan P."/>
            <person name="de Vos W.M."/>
            <person name="Janssen P.H."/>
            <person name="Smidt H."/>
        </authorList>
    </citation>
    <scope>NUCLEOTIDE SEQUENCE [LARGE SCALE GENOMIC DNA]</scope>
    <source>
        <strain evidence="2 3">Ellin428</strain>
    </source>
</reference>
<dbReference type="STRING" id="497964.CfE428DRAFT_1448"/>
<proteinExistence type="predicted"/>
<dbReference type="PROSITE" id="PS50404">
    <property type="entry name" value="GST_NTER"/>
    <property type="match status" value="1"/>
</dbReference>
<accession>B4CY07</accession>